<dbReference type="InterPro" id="IPR001841">
    <property type="entry name" value="Znf_RING"/>
</dbReference>
<dbReference type="Pfam" id="PF13923">
    <property type="entry name" value="zf-C3HC4_2"/>
    <property type="match status" value="1"/>
</dbReference>
<dbReference type="SMART" id="SM00184">
    <property type="entry name" value="RING"/>
    <property type="match status" value="1"/>
</dbReference>
<evidence type="ECO:0000256" key="3">
    <source>
        <dbReference type="ARBA" id="ARBA00022833"/>
    </source>
</evidence>
<evidence type="ECO:0000256" key="5">
    <source>
        <dbReference type="SAM" id="MobiDB-lite"/>
    </source>
</evidence>
<feature type="compositionally biased region" description="Low complexity" evidence="5">
    <location>
        <begin position="143"/>
        <end position="154"/>
    </location>
</feature>
<dbReference type="PANTHER" id="PTHR46293">
    <property type="entry name" value="E3 UBIQUITIN PROTEIN LIGASE DRIP1"/>
    <property type="match status" value="1"/>
</dbReference>
<organism evidence="7 8">
    <name type="scientific">Kalanchoe fedtschenkoi</name>
    <name type="common">Lavender scallops</name>
    <name type="synonym">South American air plant</name>
    <dbReference type="NCBI Taxonomy" id="63787"/>
    <lineage>
        <taxon>Eukaryota</taxon>
        <taxon>Viridiplantae</taxon>
        <taxon>Streptophyta</taxon>
        <taxon>Embryophyta</taxon>
        <taxon>Tracheophyta</taxon>
        <taxon>Spermatophyta</taxon>
        <taxon>Magnoliopsida</taxon>
        <taxon>eudicotyledons</taxon>
        <taxon>Gunneridae</taxon>
        <taxon>Pentapetalae</taxon>
        <taxon>Saxifragales</taxon>
        <taxon>Crassulaceae</taxon>
        <taxon>Kalanchoe</taxon>
    </lineage>
</organism>
<evidence type="ECO:0000259" key="6">
    <source>
        <dbReference type="PROSITE" id="PS50089"/>
    </source>
</evidence>
<evidence type="ECO:0000256" key="4">
    <source>
        <dbReference type="PROSITE-ProRule" id="PRU00175"/>
    </source>
</evidence>
<dbReference type="GO" id="GO:0008270">
    <property type="term" value="F:zinc ion binding"/>
    <property type="evidence" value="ECO:0007669"/>
    <property type="project" value="UniProtKB-KW"/>
</dbReference>
<name>A0A7N0RA30_KALFE</name>
<evidence type="ECO:0000256" key="2">
    <source>
        <dbReference type="ARBA" id="ARBA00022771"/>
    </source>
</evidence>
<dbReference type="PROSITE" id="PS00518">
    <property type="entry name" value="ZF_RING_1"/>
    <property type="match status" value="1"/>
</dbReference>
<dbReference type="InterPro" id="IPR017907">
    <property type="entry name" value="Znf_RING_CS"/>
</dbReference>
<keyword evidence="1" id="KW-0479">Metal-binding</keyword>
<feature type="domain" description="RING-type" evidence="6">
    <location>
        <begin position="22"/>
        <end position="62"/>
    </location>
</feature>
<keyword evidence="2 4" id="KW-0863">Zinc-finger</keyword>
<dbReference type="PROSITE" id="PS50089">
    <property type="entry name" value="ZF_RING_2"/>
    <property type="match status" value="1"/>
</dbReference>
<protein>
    <recommendedName>
        <fullName evidence="6">RING-type domain-containing protein</fullName>
    </recommendedName>
</protein>
<proteinExistence type="predicted"/>
<dbReference type="GO" id="GO:0004842">
    <property type="term" value="F:ubiquitin-protein transferase activity"/>
    <property type="evidence" value="ECO:0007669"/>
    <property type="project" value="InterPro"/>
</dbReference>
<dbReference type="SUPFAM" id="SSF57850">
    <property type="entry name" value="RING/U-box"/>
    <property type="match status" value="1"/>
</dbReference>
<evidence type="ECO:0000256" key="1">
    <source>
        <dbReference type="ARBA" id="ARBA00022723"/>
    </source>
</evidence>
<feature type="region of interest" description="Disordered" evidence="5">
    <location>
        <begin position="412"/>
        <end position="431"/>
    </location>
</feature>
<dbReference type="OMA" id="QRYIMNK"/>
<dbReference type="Gene3D" id="3.10.20.90">
    <property type="entry name" value="Phosphatidylinositol 3-kinase Catalytic Subunit, Chain A, domain 1"/>
    <property type="match status" value="1"/>
</dbReference>
<keyword evidence="3" id="KW-0862">Zinc</keyword>
<evidence type="ECO:0000313" key="8">
    <source>
        <dbReference type="Proteomes" id="UP000594263"/>
    </source>
</evidence>
<dbReference type="AlphaFoldDB" id="A0A7N0RA30"/>
<feature type="compositionally biased region" description="Basic and acidic residues" evidence="5">
    <location>
        <begin position="156"/>
        <end position="165"/>
    </location>
</feature>
<dbReference type="InterPro" id="IPR044807">
    <property type="entry name" value="DRIP1-like"/>
</dbReference>
<dbReference type="PANTHER" id="PTHR46293:SF1">
    <property type="entry name" value="OS03G0632800 PROTEIN"/>
    <property type="match status" value="1"/>
</dbReference>
<evidence type="ECO:0000313" key="7">
    <source>
        <dbReference type="EnsemblPlants" id="Kaladp0004s0006.1.v1.1"/>
    </source>
</evidence>
<accession>A0A7N0RA30</accession>
<sequence>MKRMAYQSVSVGRDKLAACMRCGICNRLLRDATTISECMHHFCWKCIYKKITVEEVDSCPVCGIGLGADPLEKLRPDHSLRELRAKICRSKRLEAQPANVEPEPLSASHFRRKERSLSSLGGSAPKQRSEAVLTSKRMKPLTRRSSYLQSSSYLEKSNKKKDNNLKEPQQSSSSSEEMHKSSQENSDDEQPHSNKSTSKAGNKVKPTHSPADIWSPLNYLVEVANKTKSVDAEIPNKPDDELLVRKSRLKDYSPKTNIDDDFQFTNPKKSRKATLKKAPDVPVRIIPSTTFLEDSSSKAKRNSPIWFQLLTSDNQGTDEPLPQIPTSYLRIKNGSMTVSCVRKYLMKKLNIDNEDEIEITCMGQSLSPTMLLTDVISTWLQAIGAPEKITITVGSSAKDVLMVLTYSRKAQVPMPEPAPHQPPASSLTLHL</sequence>
<dbReference type="Gene3D" id="3.30.40.10">
    <property type="entry name" value="Zinc/RING finger domain, C3HC4 (zinc finger)"/>
    <property type="match status" value="1"/>
</dbReference>
<reference evidence="7" key="1">
    <citation type="submission" date="2021-01" db="UniProtKB">
        <authorList>
            <consortium name="EnsemblPlants"/>
        </authorList>
    </citation>
    <scope>IDENTIFICATION</scope>
</reference>
<feature type="region of interest" description="Disordered" evidence="5">
    <location>
        <begin position="94"/>
        <end position="212"/>
    </location>
</feature>
<keyword evidence="8" id="KW-1185">Reference proteome</keyword>
<dbReference type="Proteomes" id="UP000594263">
    <property type="component" value="Unplaced"/>
</dbReference>
<dbReference type="Gramene" id="Kaladp0004s0006.1.v1.1">
    <property type="protein sequence ID" value="Kaladp0004s0006.1.v1.1"/>
    <property type="gene ID" value="Kaladp0004s0006.v1.1"/>
</dbReference>
<dbReference type="EnsemblPlants" id="Kaladp0004s0006.1.v1.1">
    <property type="protein sequence ID" value="Kaladp0004s0006.1.v1.1"/>
    <property type="gene ID" value="Kaladp0004s0006.v1.1"/>
</dbReference>
<dbReference type="InterPro" id="IPR013083">
    <property type="entry name" value="Znf_RING/FYVE/PHD"/>
</dbReference>